<sequence length="198" mass="22138">MNPLLRRALRLARAVAGNAVRDRARRRPVGTPERRRPEAGPRGATFPGDTRGEQHREAGSRSTTRYDVARLGLPEMTYTPRGDDQPDPGEVVWTWVPYDDDPGQGKDRPVLVLAREGAGLVATQMTSQDHDQDAADEARWGRYWHDIGSGGWDAQGRPSEVRLDTLLWVDPLAVRREGGALDAHRFQDVVRALREHHG</sequence>
<reference evidence="2" key="1">
    <citation type="submission" date="2023-02" db="EMBL/GenBank/DDBJ databases">
        <title>Georgenia sp.10Sc9-8, isolated from a soil sample collected from the Taklamakan desert.</title>
        <authorList>
            <person name="Liu S."/>
        </authorList>
    </citation>
    <scope>NUCLEOTIDE SEQUENCE</scope>
    <source>
        <strain evidence="2">10Sc9-8</strain>
    </source>
</reference>
<comment type="caution">
    <text evidence="2">The sequence shown here is derived from an EMBL/GenBank/DDBJ whole genome shotgun (WGS) entry which is preliminary data.</text>
</comment>
<feature type="compositionally biased region" description="Basic and acidic residues" evidence="1">
    <location>
        <begin position="50"/>
        <end position="59"/>
    </location>
</feature>
<proteinExistence type="predicted"/>
<evidence type="ECO:0000256" key="1">
    <source>
        <dbReference type="SAM" id="MobiDB-lite"/>
    </source>
</evidence>
<dbReference type="Pfam" id="PF02452">
    <property type="entry name" value="PemK_toxin"/>
    <property type="match status" value="1"/>
</dbReference>
<dbReference type="EMBL" id="JARACI010001109">
    <property type="protein sequence ID" value="MDD9207465.1"/>
    <property type="molecule type" value="Genomic_DNA"/>
</dbReference>
<keyword evidence="3" id="KW-1185">Reference proteome</keyword>
<feature type="region of interest" description="Disordered" evidence="1">
    <location>
        <begin position="17"/>
        <end position="71"/>
    </location>
</feature>
<dbReference type="InterPro" id="IPR003477">
    <property type="entry name" value="PemK-like"/>
</dbReference>
<evidence type="ECO:0000313" key="2">
    <source>
        <dbReference type="EMBL" id="MDD9207465.1"/>
    </source>
</evidence>
<organism evidence="2 3">
    <name type="scientific">Georgenia halotolerans</name>
    <dbReference type="NCBI Taxonomy" id="3028317"/>
    <lineage>
        <taxon>Bacteria</taxon>
        <taxon>Bacillati</taxon>
        <taxon>Actinomycetota</taxon>
        <taxon>Actinomycetes</taxon>
        <taxon>Micrococcales</taxon>
        <taxon>Bogoriellaceae</taxon>
        <taxon>Georgenia</taxon>
    </lineage>
</organism>
<accession>A0ABT5TZG9</accession>
<dbReference type="Proteomes" id="UP001165561">
    <property type="component" value="Unassembled WGS sequence"/>
</dbReference>
<name>A0ABT5TZG9_9MICO</name>
<protein>
    <submittedName>
        <fullName evidence="2">Type II toxin-antitoxin system PemK/MazF family toxin</fullName>
    </submittedName>
</protein>
<gene>
    <name evidence="2" type="ORF">PU560_13470</name>
</gene>
<dbReference type="SUPFAM" id="SSF50118">
    <property type="entry name" value="Cell growth inhibitor/plasmid maintenance toxic component"/>
    <property type="match status" value="1"/>
</dbReference>
<evidence type="ECO:0000313" key="3">
    <source>
        <dbReference type="Proteomes" id="UP001165561"/>
    </source>
</evidence>